<protein>
    <submittedName>
        <fullName evidence="1">Alternative protein EFNA5</fullName>
    </submittedName>
</protein>
<dbReference type="EMBL" id="HF583659">
    <property type="protein sequence ID" value="CCQ43156.1"/>
    <property type="molecule type" value="Genomic_DNA"/>
</dbReference>
<proteinExistence type="predicted"/>
<gene>
    <name evidence="1" type="primary">EFNA5</name>
</gene>
<dbReference type="AlphaFoldDB" id="L8E8V0"/>
<evidence type="ECO:0000313" key="1">
    <source>
        <dbReference type="EMBL" id="CCQ43156.1"/>
    </source>
</evidence>
<name>L8E8V0_HUMAN</name>
<dbReference type="OrthoDB" id="6250301at2759"/>
<sequence>MQYLCLLIQNCKMIAQGIMSPCQVRRGGIKNRYDITPFPIGVCK</sequence>
<organism evidence="1">
    <name type="scientific">Homo sapiens</name>
    <name type="common">Human</name>
    <dbReference type="NCBI Taxonomy" id="9606"/>
    <lineage>
        <taxon>Eukaryota</taxon>
        <taxon>Metazoa</taxon>
        <taxon>Chordata</taxon>
        <taxon>Craniata</taxon>
        <taxon>Vertebrata</taxon>
        <taxon>Euteleostomi</taxon>
        <taxon>Mammalia</taxon>
        <taxon>Eutheria</taxon>
        <taxon>Euarchontoglires</taxon>
        <taxon>Primates</taxon>
        <taxon>Haplorrhini</taxon>
        <taxon>Catarrhini</taxon>
        <taxon>Hominidae</taxon>
        <taxon>Homo</taxon>
    </lineage>
</organism>
<accession>L8E8V0</accession>
<dbReference type="ChiTaRS" id="EFNA5">
    <property type="organism name" value="human"/>
</dbReference>
<reference evidence="1" key="1">
    <citation type="journal article" date="2013" name="PLoS ONE">
        <title>Direct detection of alternative open reading frames translation products in human significantly expands the proteome.</title>
        <authorList>
            <person name="Vanderperre B."/>
            <person name="Lucier J.-F."/>
            <person name="Motard J."/>
            <person name="Tremblay G."/>
            <person name="Vanderperre S."/>
            <person name="Wisztorski M."/>
            <person name="Salzet M."/>
            <person name="Boisvert F.-M."/>
            <person name="Roucou X."/>
        </authorList>
    </citation>
    <scope>NUCLEOTIDE SEQUENCE</scope>
</reference>